<dbReference type="GO" id="GO:0005829">
    <property type="term" value="C:cytosol"/>
    <property type="evidence" value="ECO:0007669"/>
    <property type="project" value="TreeGrafter"/>
</dbReference>
<evidence type="ECO:0000313" key="5">
    <source>
        <dbReference type="EMBL" id="CAG4989270.1"/>
    </source>
</evidence>
<evidence type="ECO:0000313" key="6">
    <source>
        <dbReference type="Proteomes" id="UP000680038"/>
    </source>
</evidence>
<keyword evidence="6" id="KW-1185">Reference proteome</keyword>
<accession>A0A916N410</accession>
<dbReference type="Gene3D" id="3.30.910.20">
    <property type="entry name" value="Skp domain"/>
    <property type="match status" value="1"/>
</dbReference>
<evidence type="ECO:0000256" key="3">
    <source>
        <dbReference type="SAM" id="MobiDB-lite"/>
    </source>
</evidence>
<dbReference type="InterPro" id="IPR024930">
    <property type="entry name" value="Skp_dom_sf"/>
</dbReference>
<evidence type="ECO:0000256" key="1">
    <source>
        <dbReference type="ARBA" id="ARBA00009091"/>
    </source>
</evidence>
<dbReference type="EMBL" id="CAJRAF010000001">
    <property type="protein sequence ID" value="CAG4989270.1"/>
    <property type="molecule type" value="Genomic_DNA"/>
</dbReference>
<proteinExistence type="inferred from homology"/>
<feature type="chain" id="PRO_5036966174" description="OmpH family outer membrane protein" evidence="4">
    <location>
        <begin position="21"/>
        <end position="207"/>
    </location>
</feature>
<dbReference type="SMART" id="SM00935">
    <property type="entry name" value="OmpH"/>
    <property type="match status" value="1"/>
</dbReference>
<feature type="signal peptide" evidence="4">
    <location>
        <begin position="1"/>
        <end position="20"/>
    </location>
</feature>
<dbReference type="AlphaFoldDB" id="A0A916N410"/>
<name>A0A916N410_9BACT</name>
<keyword evidence="2 4" id="KW-0732">Signal</keyword>
<protein>
    <recommendedName>
        <fullName evidence="7">OmpH family outer membrane protein</fullName>
    </recommendedName>
</protein>
<dbReference type="GO" id="GO:0050821">
    <property type="term" value="P:protein stabilization"/>
    <property type="evidence" value="ECO:0007669"/>
    <property type="project" value="TreeGrafter"/>
</dbReference>
<evidence type="ECO:0000256" key="4">
    <source>
        <dbReference type="SAM" id="SignalP"/>
    </source>
</evidence>
<feature type="compositionally biased region" description="Polar residues" evidence="3">
    <location>
        <begin position="193"/>
        <end position="207"/>
    </location>
</feature>
<reference evidence="5" key="1">
    <citation type="submission" date="2021-04" db="EMBL/GenBank/DDBJ databases">
        <authorList>
            <person name="Rodrigo-Torres L."/>
            <person name="Arahal R. D."/>
            <person name="Lucena T."/>
        </authorList>
    </citation>
    <scope>NUCLEOTIDE SEQUENCE</scope>
    <source>
        <strain evidence="5">CECT 9275</strain>
    </source>
</reference>
<organism evidence="5 6">
    <name type="scientific">Dyadobacter helix</name>
    <dbReference type="NCBI Taxonomy" id="2822344"/>
    <lineage>
        <taxon>Bacteria</taxon>
        <taxon>Pseudomonadati</taxon>
        <taxon>Bacteroidota</taxon>
        <taxon>Cytophagia</taxon>
        <taxon>Cytophagales</taxon>
        <taxon>Spirosomataceae</taxon>
        <taxon>Dyadobacter</taxon>
    </lineage>
</organism>
<dbReference type="Proteomes" id="UP000680038">
    <property type="component" value="Unassembled WGS sequence"/>
</dbReference>
<feature type="region of interest" description="Disordered" evidence="3">
    <location>
        <begin position="173"/>
        <end position="207"/>
    </location>
</feature>
<dbReference type="GO" id="GO:0051082">
    <property type="term" value="F:unfolded protein binding"/>
    <property type="evidence" value="ECO:0007669"/>
    <property type="project" value="InterPro"/>
</dbReference>
<gene>
    <name evidence="5" type="ORF">DYBT9275_00257</name>
</gene>
<sequence>MKKIFILLVLSLISIPAAWAQKFGYTDMEYITGKMPEYQQAQAEMKKFSDRWAKEIQDKLAEVDRMQRTYMAEEVLMTEDLRRKRQSEIKEKEMEAREYNSKIFGMEGLMFQKKKELMKPVLEKVQRAVNTICLRRRIDFMFDKSSDIGMLYSNPVYDYSDFIIEELGLNEKPEVSASKTGTGKTPQEVKSPAENNPKQKSTTNKLK</sequence>
<dbReference type="PANTHER" id="PTHR35089">
    <property type="entry name" value="CHAPERONE PROTEIN SKP"/>
    <property type="match status" value="1"/>
</dbReference>
<comment type="caution">
    <text evidence="5">The sequence shown here is derived from an EMBL/GenBank/DDBJ whole genome shotgun (WGS) entry which is preliminary data.</text>
</comment>
<evidence type="ECO:0000256" key="2">
    <source>
        <dbReference type="ARBA" id="ARBA00022729"/>
    </source>
</evidence>
<comment type="similarity">
    <text evidence="1">Belongs to the Skp family.</text>
</comment>
<dbReference type="SUPFAM" id="SSF111384">
    <property type="entry name" value="OmpH-like"/>
    <property type="match status" value="1"/>
</dbReference>
<dbReference type="RefSeq" id="WP_215237056.1">
    <property type="nucleotide sequence ID" value="NZ_CAJRAF010000001.1"/>
</dbReference>
<dbReference type="InterPro" id="IPR005632">
    <property type="entry name" value="Chaperone_Skp"/>
</dbReference>
<dbReference type="PANTHER" id="PTHR35089:SF1">
    <property type="entry name" value="CHAPERONE PROTEIN SKP"/>
    <property type="match status" value="1"/>
</dbReference>
<evidence type="ECO:0008006" key="7">
    <source>
        <dbReference type="Google" id="ProtNLM"/>
    </source>
</evidence>
<dbReference type="Pfam" id="PF03938">
    <property type="entry name" value="OmpH"/>
    <property type="match status" value="1"/>
</dbReference>